<accession>A0A7E4ZT97</accession>
<proteinExistence type="predicted"/>
<feature type="signal peptide" evidence="2">
    <location>
        <begin position="1"/>
        <end position="24"/>
    </location>
</feature>
<evidence type="ECO:0000313" key="4">
    <source>
        <dbReference type="WBParaSite" id="Pan_g1618.t1"/>
    </source>
</evidence>
<feature type="compositionally biased region" description="Basic and acidic residues" evidence="1">
    <location>
        <begin position="141"/>
        <end position="152"/>
    </location>
</feature>
<evidence type="ECO:0000256" key="2">
    <source>
        <dbReference type="SAM" id="SignalP"/>
    </source>
</evidence>
<dbReference type="WBParaSite" id="Pan_g1618.t1">
    <property type="protein sequence ID" value="Pan_g1618.t1"/>
    <property type="gene ID" value="Pan_g1618"/>
</dbReference>
<reference evidence="4" key="2">
    <citation type="submission" date="2020-10" db="UniProtKB">
        <authorList>
            <consortium name="WormBaseParasite"/>
        </authorList>
    </citation>
    <scope>IDENTIFICATION</scope>
</reference>
<evidence type="ECO:0000256" key="1">
    <source>
        <dbReference type="SAM" id="MobiDB-lite"/>
    </source>
</evidence>
<name>A0A7E4ZT97_PANRE</name>
<sequence>MILLPLFGAVLMILTTFCFVGCSGKKNKSSQRNTGTKNTSEKHAFSMMAPRSNPPISDSGTKPTRPSCERTMPNSQSPNLIRTRASSSGEKKQPFKRRSRVSSEASSKGFTGNNVNDKPRSIKTQVALGSSTQPNPIVPDKSNKSLRADRTQSESLKVSPAPIACSTHKTEESEEECEIVPIDLKQLDEQKVPLPKTPAHMRHTLVVPEEKVQQLGELDKVLQARKAALTKEIEDMSSTHEFDKPGCPLSAENAGPINSKRHVVIAESKCQRYTIAGDEVEEAPTQSEVFDFTPNLF</sequence>
<keyword evidence="3" id="KW-1185">Reference proteome</keyword>
<organism evidence="3 4">
    <name type="scientific">Panagrellus redivivus</name>
    <name type="common">Microworm</name>
    <dbReference type="NCBI Taxonomy" id="6233"/>
    <lineage>
        <taxon>Eukaryota</taxon>
        <taxon>Metazoa</taxon>
        <taxon>Ecdysozoa</taxon>
        <taxon>Nematoda</taxon>
        <taxon>Chromadorea</taxon>
        <taxon>Rhabditida</taxon>
        <taxon>Tylenchina</taxon>
        <taxon>Panagrolaimomorpha</taxon>
        <taxon>Panagrolaimoidea</taxon>
        <taxon>Panagrolaimidae</taxon>
        <taxon>Panagrellus</taxon>
    </lineage>
</organism>
<evidence type="ECO:0000313" key="3">
    <source>
        <dbReference type="Proteomes" id="UP000492821"/>
    </source>
</evidence>
<dbReference type="Proteomes" id="UP000492821">
    <property type="component" value="Unassembled WGS sequence"/>
</dbReference>
<feature type="compositionally biased region" description="Polar residues" evidence="1">
    <location>
        <begin position="102"/>
        <end position="135"/>
    </location>
</feature>
<keyword evidence="2" id="KW-0732">Signal</keyword>
<feature type="compositionally biased region" description="Polar residues" evidence="1">
    <location>
        <begin position="54"/>
        <end position="64"/>
    </location>
</feature>
<feature type="region of interest" description="Disordered" evidence="1">
    <location>
        <begin position="25"/>
        <end position="159"/>
    </location>
</feature>
<feature type="chain" id="PRO_5029015674" evidence="2">
    <location>
        <begin position="25"/>
        <end position="297"/>
    </location>
</feature>
<reference evidence="3" key="1">
    <citation type="journal article" date="2013" name="Genetics">
        <title>The draft genome and transcriptome of Panagrellus redivivus are shaped by the harsh demands of a free-living lifestyle.</title>
        <authorList>
            <person name="Srinivasan J."/>
            <person name="Dillman A.R."/>
            <person name="Macchietto M.G."/>
            <person name="Heikkinen L."/>
            <person name="Lakso M."/>
            <person name="Fracchia K.M."/>
            <person name="Antoshechkin I."/>
            <person name="Mortazavi A."/>
            <person name="Wong G."/>
            <person name="Sternberg P.W."/>
        </authorList>
    </citation>
    <scope>NUCLEOTIDE SEQUENCE [LARGE SCALE GENOMIC DNA]</scope>
    <source>
        <strain evidence="3">MT8872</strain>
    </source>
</reference>
<protein>
    <submittedName>
        <fullName evidence="4">Uncharacterized protein</fullName>
    </submittedName>
</protein>
<feature type="compositionally biased region" description="Polar residues" evidence="1">
    <location>
        <begin position="72"/>
        <end position="88"/>
    </location>
</feature>
<dbReference type="AlphaFoldDB" id="A0A7E4ZT97"/>